<dbReference type="RefSeq" id="XP_024578074.1">
    <property type="nucleotide sequence ID" value="XM_024727504.1"/>
</dbReference>
<keyword evidence="3" id="KW-1185">Reference proteome</keyword>
<dbReference type="Proteomes" id="UP000054928">
    <property type="component" value="Unassembled WGS sequence"/>
</dbReference>
<dbReference type="EMBL" id="CCYD01000600">
    <property type="protein sequence ID" value="CEG41705.1"/>
    <property type="molecule type" value="Genomic_DNA"/>
</dbReference>
<dbReference type="AlphaFoldDB" id="A0A0P1AKQ8"/>
<dbReference type="GeneID" id="36407091"/>
<accession>A0A0P1AKQ8</accession>
<evidence type="ECO:0000313" key="2">
    <source>
        <dbReference type="EMBL" id="CEG41705.1"/>
    </source>
</evidence>
<protein>
    <submittedName>
        <fullName evidence="2">Uncharacterized protein</fullName>
    </submittedName>
</protein>
<proteinExistence type="predicted"/>
<evidence type="ECO:0000256" key="1">
    <source>
        <dbReference type="SAM" id="MobiDB-lite"/>
    </source>
</evidence>
<name>A0A0P1AKQ8_PLAHL</name>
<evidence type="ECO:0000313" key="3">
    <source>
        <dbReference type="Proteomes" id="UP000054928"/>
    </source>
</evidence>
<organism evidence="2 3">
    <name type="scientific">Plasmopara halstedii</name>
    <name type="common">Downy mildew of sunflower</name>
    <dbReference type="NCBI Taxonomy" id="4781"/>
    <lineage>
        <taxon>Eukaryota</taxon>
        <taxon>Sar</taxon>
        <taxon>Stramenopiles</taxon>
        <taxon>Oomycota</taxon>
        <taxon>Peronosporomycetes</taxon>
        <taxon>Peronosporales</taxon>
        <taxon>Peronosporaceae</taxon>
        <taxon>Plasmopara</taxon>
    </lineage>
</organism>
<reference evidence="3" key="1">
    <citation type="submission" date="2014-09" db="EMBL/GenBank/DDBJ databases">
        <authorList>
            <person name="Sharma Rahul"/>
            <person name="Thines Marco"/>
        </authorList>
    </citation>
    <scope>NUCLEOTIDE SEQUENCE [LARGE SCALE GENOMIC DNA]</scope>
</reference>
<feature type="region of interest" description="Disordered" evidence="1">
    <location>
        <begin position="32"/>
        <end position="58"/>
    </location>
</feature>
<sequence length="496" mass="58032">MNPLVLERTVIICLVGACVCFAYNSSAIQMKEPDRRSRSTIPPDNIVPEEGFPNMDNNTEARIRPKVPLFERLRNDHIDTKLPVQLENLLKDERFKLPWYGVTNTFEKGTNEDETEMFDAKTLHENNDWMSSFGKLDIPWNNHLTRENFISRCITDGVSPQLLFDFMDVHLPHFPNDAQSIDPKVFVWFEFIIHYRPSQSNNNADIPDIPDIPDTASSHTEFNDEELLKFLMNKYSLQRISLEMTPLLAEPQKPHPYVPRQVAILFDVIRRDDNEALQELAENMQNLMLSHSETKEYVLDAWLLSKETPEVAWGIFFPDHKPGINDFNLVTLWLRYVDLYCNEVHSSSVEFFFSHDNIYDFLTKKLSIQQMTAVLSSKEFKDLVSKYHISSTVWTSWNRSLLTLHTTPEQYITYLLSPPKSTLDDINLMPALRFIKLYRMQTTFTSQMIFDLFNGNVSRDRLISLFREAEMHSGLEDLAREMLEYIDSRWARGYMN</sequence>